<organism evidence="1 2">
    <name type="scientific">Brucella grignonensis</name>
    <dbReference type="NCBI Taxonomy" id="94627"/>
    <lineage>
        <taxon>Bacteria</taxon>
        <taxon>Pseudomonadati</taxon>
        <taxon>Pseudomonadota</taxon>
        <taxon>Alphaproteobacteria</taxon>
        <taxon>Hyphomicrobiales</taxon>
        <taxon>Brucellaceae</taxon>
        <taxon>Brucella/Ochrobactrum group</taxon>
        <taxon>Brucella</taxon>
    </lineage>
</organism>
<keyword evidence="2" id="KW-1185">Reference proteome</keyword>
<evidence type="ECO:0000313" key="1">
    <source>
        <dbReference type="EMBL" id="OYR08379.1"/>
    </source>
</evidence>
<dbReference type="EMBL" id="NNRL01000167">
    <property type="protein sequence ID" value="OYR08379.1"/>
    <property type="molecule type" value="Genomic_DNA"/>
</dbReference>
<protein>
    <submittedName>
        <fullName evidence="1">Uncharacterized protein</fullName>
    </submittedName>
</protein>
<dbReference type="Proteomes" id="UP000216478">
    <property type="component" value="Unassembled WGS sequence"/>
</dbReference>
<evidence type="ECO:0000313" key="2">
    <source>
        <dbReference type="Proteomes" id="UP000216478"/>
    </source>
</evidence>
<sequence>MISVIALGFAHSAKADDAIVPDIRLQKEETSGWSLRAFDFGDEDINFETFVPDRAKVETVAMRPLDRAKEIGSVRIIGKIQLPDMPIEATIKGYHLTTIGSAARVCVYEVKNSGYTIRQIRSVADFSATRLFAVQPGDPPFTSGTFSQCYARGDKVLTFHIVADLTKAASDDKRTEIGRVARNFAGALFTNLVFSNGRVQGYDAYMKGINIRIGDRVVSLAVPDIWKVAINDFKGPLPAELHLQREKDGHTEGLFWLFAQERKDKPDLQEIGPALIRDYFVQQSPDVKLPTLLASSEDADFRKVGVVSRQFRFSVAKKDGEASGDLIANVIWHDQKLYVVSIWSRLSPSGDPNTFFSRLPGLTTFDLVQASLRKAVTSQQEDAK</sequence>
<comment type="caution">
    <text evidence="1">The sequence shown here is derived from an EMBL/GenBank/DDBJ whole genome shotgun (WGS) entry which is preliminary data.</text>
</comment>
<proteinExistence type="predicted"/>
<name>A0A256F0I2_9HYPH</name>
<gene>
    <name evidence="1" type="ORF">CEV33_3276</name>
</gene>
<dbReference type="AlphaFoldDB" id="A0A256F0I2"/>
<accession>A0A256F0I2</accession>
<reference evidence="1 2" key="1">
    <citation type="submission" date="2017-07" db="EMBL/GenBank/DDBJ databases">
        <title>Phylogenetic study on the rhizospheric bacterium Ochrobactrum sp. A44.</title>
        <authorList>
            <person name="Krzyzanowska D.M."/>
            <person name="Ossowicki A."/>
            <person name="Rajewska M."/>
            <person name="Maciag T."/>
            <person name="Kaczynski Z."/>
            <person name="Czerwicka M."/>
            <person name="Jafra S."/>
        </authorList>
    </citation>
    <scope>NUCLEOTIDE SEQUENCE [LARGE SCALE GENOMIC DNA]</scope>
    <source>
        <strain evidence="1 2">OgA9a</strain>
    </source>
</reference>